<evidence type="ECO:0000256" key="2">
    <source>
        <dbReference type="ARBA" id="ARBA00004994"/>
    </source>
</evidence>
<evidence type="ECO:0000256" key="7">
    <source>
        <dbReference type="ARBA" id="ARBA00023002"/>
    </source>
</evidence>
<dbReference type="Pfam" id="PF08546">
    <property type="entry name" value="ApbA_C"/>
    <property type="match status" value="1"/>
</dbReference>
<evidence type="ECO:0000256" key="1">
    <source>
        <dbReference type="ARBA" id="ARBA00002919"/>
    </source>
</evidence>
<evidence type="ECO:0000256" key="5">
    <source>
        <dbReference type="ARBA" id="ARBA00022655"/>
    </source>
</evidence>
<dbReference type="PANTHER" id="PTHR43765:SF2">
    <property type="entry name" value="2-DEHYDROPANTOATE 2-REDUCTASE"/>
    <property type="match status" value="1"/>
</dbReference>
<keyword evidence="14" id="KW-1185">Reference proteome</keyword>
<proteinExistence type="inferred from homology"/>
<keyword evidence="7 10" id="KW-0560">Oxidoreductase</keyword>
<evidence type="ECO:0000256" key="10">
    <source>
        <dbReference type="RuleBase" id="RU362068"/>
    </source>
</evidence>
<evidence type="ECO:0000256" key="4">
    <source>
        <dbReference type="ARBA" id="ARBA00019465"/>
    </source>
</evidence>
<protein>
    <recommendedName>
        <fullName evidence="4 10">2-dehydropantoate 2-reductase</fullName>
        <ecNumber evidence="10">1.1.1.169</ecNumber>
    </recommendedName>
    <alternativeName>
        <fullName evidence="10">Ketopantoate reductase</fullName>
    </alternativeName>
</protein>
<evidence type="ECO:0000259" key="12">
    <source>
        <dbReference type="Pfam" id="PF08546"/>
    </source>
</evidence>
<dbReference type="InterPro" id="IPR013752">
    <property type="entry name" value="KPA_reductase"/>
</dbReference>
<dbReference type="Gene3D" id="3.40.50.720">
    <property type="entry name" value="NAD(P)-binding Rossmann-like Domain"/>
    <property type="match status" value="1"/>
</dbReference>
<comment type="catalytic activity">
    <reaction evidence="9 10">
        <text>(R)-pantoate + NADP(+) = 2-dehydropantoate + NADPH + H(+)</text>
        <dbReference type="Rhea" id="RHEA:16233"/>
        <dbReference type="ChEBI" id="CHEBI:11561"/>
        <dbReference type="ChEBI" id="CHEBI:15378"/>
        <dbReference type="ChEBI" id="CHEBI:15980"/>
        <dbReference type="ChEBI" id="CHEBI:57783"/>
        <dbReference type="ChEBI" id="CHEBI:58349"/>
        <dbReference type="EC" id="1.1.1.169"/>
    </reaction>
</comment>
<gene>
    <name evidence="13" type="ORF">BU607_00645</name>
</gene>
<comment type="caution">
    <text evidence="13">The sequence shown here is derived from an EMBL/GenBank/DDBJ whole genome shotgun (WGS) entry which is preliminary data.</text>
</comment>
<dbReference type="InterPro" id="IPR050838">
    <property type="entry name" value="Ketopantoate_reductase"/>
</dbReference>
<feature type="domain" description="Ketopantoate reductase N-terminal" evidence="11">
    <location>
        <begin position="4"/>
        <end position="154"/>
    </location>
</feature>
<dbReference type="InterPro" id="IPR003710">
    <property type="entry name" value="ApbA"/>
</dbReference>
<comment type="pathway">
    <text evidence="2 10">Cofactor biosynthesis; (R)-pantothenate biosynthesis; (R)-pantoate from 3-methyl-2-oxobutanoate: step 2/2.</text>
</comment>
<dbReference type="PANTHER" id="PTHR43765">
    <property type="entry name" value="2-DEHYDROPANTOATE 2-REDUCTASE-RELATED"/>
    <property type="match status" value="1"/>
</dbReference>
<evidence type="ECO:0000256" key="3">
    <source>
        <dbReference type="ARBA" id="ARBA00007870"/>
    </source>
</evidence>
<evidence type="ECO:0000259" key="11">
    <source>
        <dbReference type="Pfam" id="PF02558"/>
    </source>
</evidence>
<dbReference type="InterPro" id="IPR013332">
    <property type="entry name" value="KPR_N"/>
</dbReference>
<evidence type="ECO:0000313" key="14">
    <source>
        <dbReference type="Proteomes" id="UP000242694"/>
    </source>
</evidence>
<evidence type="ECO:0000256" key="6">
    <source>
        <dbReference type="ARBA" id="ARBA00022857"/>
    </source>
</evidence>
<dbReference type="EC" id="1.1.1.169" evidence="10"/>
<dbReference type="EMBL" id="PZDI01000002">
    <property type="protein sequence ID" value="PTH19709.1"/>
    <property type="molecule type" value="Genomic_DNA"/>
</dbReference>
<dbReference type="Gene3D" id="1.10.1040.10">
    <property type="entry name" value="N-(1-d-carboxylethyl)-l-norvaline Dehydrogenase, domain 2"/>
    <property type="match status" value="1"/>
</dbReference>
<keyword evidence="6 10" id="KW-0521">NADP</keyword>
<evidence type="ECO:0000256" key="8">
    <source>
        <dbReference type="ARBA" id="ARBA00048640"/>
    </source>
</evidence>
<comment type="function">
    <text evidence="1 10">Catalyzes the NADPH-dependent reduction of ketopantoate into pantoic acid.</text>
</comment>
<evidence type="ECO:0000313" key="13">
    <source>
        <dbReference type="EMBL" id="PTH19709.1"/>
    </source>
</evidence>
<feature type="domain" description="Ketopantoate reductase C-terminal" evidence="12">
    <location>
        <begin position="181"/>
        <end position="306"/>
    </location>
</feature>
<comment type="similarity">
    <text evidence="3 10">Belongs to the ketopantoate reductase family.</text>
</comment>
<dbReference type="Pfam" id="PF02558">
    <property type="entry name" value="ApbA"/>
    <property type="match status" value="1"/>
</dbReference>
<dbReference type="RefSeq" id="WP_107392185.1">
    <property type="nucleotide sequence ID" value="NZ_JAHCOE010000003.1"/>
</dbReference>
<reference evidence="13 14" key="1">
    <citation type="journal article" date="2016" name="Front. Microbiol.">
        <title>Comprehensive Phylogenetic Analysis of Bovine Non-aureus Staphylococci Species Based on Whole-Genome Sequencing.</title>
        <authorList>
            <person name="Naushad S."/>
            <person name="Barkema H.W."/>
            <person name="Luby C."/>
            <person name="Condas L.A."/>
            <person name="Nobrega D.B."/>
            <person name="Carson D.A."/>
            <person name="De Buck J."/>
        </authorList>
    </citation>
    <scope>NUCLEOTIDE SEQUENCE [LARGE SCALE GENOMIC DNA]</scope>
    <source>
        <strain evidence="13 14">SNUC 993</strain>
    </source>
</reference>
<accession>A0ABX5IIX2</accession>
<keyword evidence="5 10" id="KW-0566">Pantothenate biosynthesis</keyword>
<dbReference type="InterPro" id="IPR008927">
    <property type="entry name" value="6-PGluconate_DH-like_C_sf"/>
</dbReference>
<dbReference type="NCBIfam" id="TIGR00745">
    <property type="entry name" value="apbA_panE"/>
    <property type="match status" value="1"/>
</dbReference>
<evidence type="ECO:0000256" key="9">
    <source>
        <dbReference type="ARBA" id="ARBA00048793"/>
    </source>
</evidence>
<dbReference type="SUPFAM" id="SSF51735">
    <property type="entry name" value="NAD(P)-binding Rossmann-fold domains"/>
    <property type="match status" value="1"/>
</dbReference>
<dbReference type="SUPFAM" id="SSF48179">
    <property type="entry name" value="6-phosphogluconate dehydrogenase C-terminal domain-like"/>
    <property type="match status" value="1"/>
</dbReference>
<dbReference type="InterPro" id="IPR036291">
    <property type="entry name" value="NAD(P)-bd_dom_sf"/>
</dbReference>
<dbReference type="InterPro" id="IPR013328">
    <property type="entry name" value="6PGD_dom2"/>
</dbReference>
<comment type="catalytic activity">
    <reaction evidence="8">
        <text>6-phospho-D-gluconate + NADP(+) = D-ribulose 5-phosphate + CO2 + NADPH</text>
        <dbReference type="Rhea" id="RHEA:10116"/>
        <dbReference type="ChEBI" id="CHEBI:16526"/>
        <dbReference type="ChEBI" id="CHEBI:57783"/>
        <dbReference type="ChEBI" id="CHEBI:58121"/>
        <dbReference type="ChEBI" id="CHEBI:58349"/>
        <dbReference type="ChEBI" id="CHEBI:58759"/>
        <dbReference type="EC" id="1.1.1.44"/>
    </reaction>
</comment>
<dbReference type="Proteomes" id="UP000242694">
    <property type="component" value="Unassembled WGS sequence"/>
</dbReference>
<sequence>MEKIAVAGAGAMGGRIGTMIKQAGYDVTLIDYWDEHVAQIQQHGVEIQTEDDTYQLDIEAIHPHEIDTQYDLIIILTKAMQSVEMLQDLKRYDAIKPDTAVLTMMNGLGHHERFSQVIPMSQIFLAVTVWTAGLRGPGQLLLEGTGGIELQRADGEADPRTSTINDIFNNAGLNSTISEDVFQSVWSKATLNSVVNPLCTILNKRIGEFAEYEATRDMIKPIIKEIVAVAAARDVQLSEDALIDKIEATYPEETQGLHYPSMHQDLYSGRYTEVDYLNGQIAKYGDELGVETPNNKLLTHLVHQLELSHVDQD</sequence>
<name>A0ABX5IIX2_9STAP</name>
<organism evidence="13 14">
    <name type="scientific">Staphylococcus auricularis</name>
    <dbReference type="NCBI Taxonomy" id="29379"/>
    <lineage>
        <taxon>Bacteria</taxon>
        <taxon>Bacillati</taxon>
        <taxon>Bacillota</taxon>
        <taxon>Bacilli</taxon>
        <taxon>Bacillales</taxon>
        <taxon>Staphylococcaceae</taxon>
        <taxon>Staphylococcus</taxon>
    </lineage>
</organism>